<keyword evidence="3" id="KW-1185">Reference proteome</keyword>
<dbReference type="Proteomes" id="UP000009183">
    <property type="component" value="Chromosome 19"/>
</dbReference>
<organism evidence="2 3">
    <name type="scientific">Vitis vinifera</name>
    <name type="common">Grape</name>
    <dbReference type="NCBI Taxonomy" id="29760"/>
    <lineage>
        <taxon>Eukaryota</taxon>
        <taxon>Viridiplantae</taxon>
        <taxon>Streptophyta</taxon>
        <taxon>Embryophyta</taxon>
        <taxon>Tracheophyta</taxon>
        <taxon>Spermatophyta</taxon>
        <taxon>Magnoliopsida</taxon>
        <taxon>eudicotyledons</taxon>
        <taxon>Gunneridae</taxon>
        <taxon>Pentapetalae</taxon>
        <taxon>rosids</taxon>
        <taxon>Vitales</taxon>
        <taxon>Vitaceae</taxon>
        <taxon>Viteae</taxon>
        <taxon>Vitis</taxon>
    </lineage>
</organism>
<keyword evidence="1" id="KW-0732">Signal</keyword>
<dbReference type="HOGENOM" id="CLU_2627003_0_0_1"/>
<dbReference type="EMBL" id="FN596747">
    <property type="protein sequence ID" value="CCB62113.1"/>
    <property type="molecule type" value="Genomic_DNA"/>
</dbReference>
<sequence>MSPYFILVIFILFMYETTDCGVDVEPTGVIDRVVSCDEYRDEMDMMSMSQSPRWLSLSLLHHSTCSGCLLLRLPRRSR</sequence>
<reference evidence="3" key="1">
    <citation type="journal article" date="2007" name="Nature">
        <title>The grapevine genome sequence suggests ancestral hexaploidization in major angiosperm phyla.</title>
        <authorList>
            <consortium name="The French-Italian Public Consortium for Grapevine Genome Characterization."/>
            <person name="Jaillon O."/>
            <person name="Aury J.-M."/>
            <person name="Noel B."/>
            <person name="Policriti A."/>
            <person name="Clepet C."/>
            <person name="Casagrande A."/>
            <person name="Choisne N."/>
            <person name="Aubourg S."/>
            <person name="Vitulo N."/>
            <person name="Jubin C."/>
            <person name="Vezzi A."/>
            <person name="Legeai F."/>
            <person name="Hugueney P."/>
            <person name="Dasilva C."/>
            <person name="Horner D."/>
            <person name="Mica E."/>
            <person name="Jublot D."/>
            <person name="Poulain J."/>
            <person name="Bruyere C."/>
            <person name="Billault A."/>
            <person name="Segurens B."/>
            <person name="Gouyvenoux M."/>
            <person name="Ugarte E."/>
            <person name="Cattonaro F."/>
            <person name="Anthouard V."/>
            <person name="Vico V."/>
            <person name="Del Fabbro C."/>
            <person name="Alaux M."/>
            <person name="Di Gaspero G."/>
            <person name="Dumas V."/>
            <person name="Felice N."/>
            <person name="Paillard S."/>
            <person name="Juman I."/>
            <person name="Moroldo M."/>
            <person name="Scalabrin S."/>
            <person name="Canaguier A."/>
            <person name="Le Clainche I."/>
            <person name="Malacrida G."/>
            <person name="Durand E."/>
            <person name="Pesole G."/>
            <person name="Laucou V."/>
            <person name="Chatelet P."/>
            <person name="Merdinoglu D."/>
            <person name="Delledonne M."/>
            <person name="Pezzotti M."/>
            <person name="Lecharny A."/>
            <person name="Scarpelli C."/>
            <person name="Artiguenave F."/>
            <person name="Pe M.E."/>
            <person name="Valle G."/>
            <person name="Morgante M."/>
            <person name="Caboche M."/>
            <person name="Adam-Blondon A.-F."/>
            <person name="Weissenbach J."/>
            <person name="Quetier F."/>
            <person name="Wincker P."/>
        </authorList>
    </citation>
    <scope>NUCLEOTIDE SEQUENCE [LARGE SCALE GENOMIC DNA]</scope>
    <source>
        <strain evidence="3">cv. Pinot noir / PN40024</strain>
    </source>
</reference>
<evidence type="ECO:0000313" key="2">
    <source>
        <dbReference type="EMBL" id="CCB62113.1"/>
    </source>
</evidence>
<dbReference type="AlphaFoldDB" id="F6I518"/>
<evidence type="ECO:0000313" key="3">
    <source>
        <dbReference type="Proteomes" id="UP000009183"/>
    </source>
</evidence>
<protein>
    <recommendedName>
        <fullName evidence="4">Secreted protein</fullName>
    </recommendedName>
</protein>
<dbReference type="PaxDb" id="29760-VIT_19s0015g02790.t01"/>
<feature type="signal peptide" evidence="1">
    <location>
        <begin position="1"/>
        <end position="21"/>
    </location>
</feature>
<accession>F6I518</accession>
<proteinExistence type="predicted"/>
<gene>
    <name evidence="2" type="ordered locus">VIT_19s0015g02790</name>
</gene>
<feature type="chain" id="PRO_5003336329" description="Secreted protein" evidence="1">
    <location>
        <begin position="22"/>
        <end position="78"/>
    </location>
</feature>
<name>F6I518_VITVI</name>
<dbReference type="InParanoid" id="F6I518"/>
<evidence type="ECO:0008006" key="4">
    <source>
        <dbReference type="Google" id="ProtNLM"/>
    </source>
</evidence>
<evidence type="ECO:0000256" key="1">
    <source>
        <dbReference type="SAM" id="SignalP"/>
    </source>
</evidence>